<keyword evidence="3" id="KW-1185">Reference proteome</keyword>
<feature type="region of interest" description="Disordered" evidence="1">
    <location>
        <begin position="55"/>
        <end position="79"/>
    </location>
</feature>
<dbReference type="AlphaFoldDB" id="A0A366CW77"/>
<feature type="compositionally biased region" description="Polar residues" evidence="1">
    <location>
        <begin position="70"/>
        <end position="79"/>
    </location>
</feature>
<reference evidence="2 3" key="1">
    <citation type="submission" date="2018-06" db="EMBL/GenBank/DDBJ databases">
        <title>Genomic Encyclopedia of Type Strains, Phase IV (KMG-IV): sequencing the most valuable type-strain genomes for metagenomic binning, comparative biology and taxonomic classification.</title>
        <authorList>
            <person name="Goeker M."/>
        </authorList>
    </citation>
    <scope>NUCLEOTIDE SEQUENCE [LARGE SCALE GENOMIC DNA]</scope>
    <source>
        <strain evidence="2 3">DSM 44599</strain>
    </source>
</reference>
<dbReference type="Proteomes" id="UP000252586">
    <property type="component" value="Unassembled WGS sequence"/>
</dbReference>
<name>A0A366CW77_9NOCA</name>
<evidence type="ECO:0000313" key="2">
    <source>
        <dbReference type="EMBL" id="RBO82073.1"/>
    </source>
</evidence>
<dbReference type="EMBL" id="QNRE01000025">
    <property type="protein sequence ID" value="RBO82073.1"/>
    <property type="molecule type" value="Genomic_DNA"/>
</dbReference>
<accession>A0A366CW77</accession>
<dbReference type="RefSeq" id="WP_067507979.1">
    <property type="nucleotide sequence ID" value="NZ_QNRE01000025.1"/>
</dbReference>
<proteinExistence type="predicted"/>
<evidence type="ECO:0000256" key="1">
    <source>
        <dbReference type="SAM" id="MobiDB-lite"/>
    </source>
</evidence>
<sequence length="79" mass="8467">MILRAREAFSYTDHHGVPRIVRPGDLVEDSDPGVKGREHLYEPVEVAAARSSAVVEQATAAPGEKRAVSTRKTGGTPKS</sequence>
<comment type="caution">
    <text evidence="2">The sequence shown here is derived from an EMBL/GenBank/DDBJ whole genome shotgun (WGS) entry which is preliminary data.</text>
</comment>
<gene>
    <name evidence="2" type="ORF">DFR74_12528</name>
</gene>
<organism evidence="2 3">
    <name type="scientific">Nocardia puris</name>
    <dbReference type="NCBI Taxonomy" id="208602"/>
    <lineage>
        <taxon>Bacteria</taxon>
        <taxon>Bacillati</taxon>
        <taxon>Actinomycetota</taxon>
        <taxon>Actinomycetes</taxon>
        <taxon>Mycobacteriales</taxon>
        <taxon>Nocardiaceae</taxon>
        <taxon>Nocardia</taxon>
    </lineage>
</organism>
<dbReference type="OrthoDB" id="3700926at2"/>
<dbReference type="STRING" id="1210090.GCA_001613185_02440"/>
<protein>
    <submittedName>
        <fullName evidence="2">Uncharacterized protein</fullName>
    </submittedName>
</protein>
<evidence type="ECO:0000313" key="3">
    <source>
        <dbReference type="Proteomes" id="UP000252586"/>
    </source>
</evidence>